<accession>A0A8G0LFG4</accession>
<dbReference type="AlphaFoldDB" id="A0A8G0LFG4"/>
<protein>
    <submittedName>
        <fullName evidence="2">Uncharacterized protein</fullName>
    </submittedName>
</protein>
<gene>
    <name evidence="2" type="ORF">H0G86_006070</name>
</gene>
<reference evidence="2 3" key="1">
    <citation type="journal article" date="2021" name="BMC Genomics">
        <title>Telomere-to-telomere genome assembly of asparaginase-producing Trichoderma simmonsii.</title>
        <authorList>
            <person name="Chung D."/>
            <person name="Kwon Y.M."/>
            <person name="Yang Y."/>
        </authorList>
    </citation>
    <scope>NUCLEOTIDE SEQUENCE [LARGE SCALE GENOMIC DNA]</scope>
    <source>
        <strain evidence="2 3">GH-Sj1</strain>
    </source>
</reference>
<dbReference type="EMBL" id="CP075866">
    <property type="protein sequence ID" value="QYS98914.1"/>
    <property type="molecule type" value="Genomic_DNA"/>
</dbReference>
<evidence type="ECO:0000313" key="2">
    <source>
        <dbReference type="EMBL" id="QYS98914.1"/>
    </source>
</evidence>
<proteinExistence type="predicted"/>
<organism evidence="2 3">
    <name type="scientific">Trichoderma simmonsii</name>
    <dbReference type="NCBI Taxonomy" id="1491479"/>
    <lineage>
        <taxon>Eukaryota</taxon>
        <taxon>Fungi</taxon>
        <taxon>Dikarya</taxon>
        <taxon>Ascomycota</taxon>
        <taxon>Pezizomycotina</taxon>
        <taxon>Sordariomycetes</taxon>
        <taxon>Hypocreomycetidae</taxon>
        <taxon>Hypocreales</taxon>
        <taxon>Hypocreaceae</taxon>
        <taxon>Trichoderma</taxon>
    </lineage>
</organism>
<sequence length="81" mass="8844">MTIAMLVSKLSRKTDAQLWPTCNAEDSHAPIADGNHGRQCQDSLPGQREIWGRRVALASGHHNEAPGFEPVGQDEKAMGQH</sequence>
<evidence type="ECO:0000256" key="1">
    <source>
        <dbReference type="SAM" id="MobiDB-lite"/>
    </source>
</evidence>
<evidence type="ECO:0000313" key="3">
    <source>
        <dbReference type="Proteomes" id="UP000826661"/>
    </source>
</evidence>
<name>A0A8G0LFG4_9HYPO</name>
<dbReference type="Proteomes" id="UP000826661">
    <property type="component" value="Chromosome III"/>
</dbReference>
<feature type="region of interest" description="Disordered" evidence="1">
    <location>
        <begin position="61"/>
        <end position="81"/>
    </location>
</feature>
<keyword evidence="3" id="KW-1185">Reference proteome</keyword>